<evidence type="ECO:0000259" key="1">
    <source>
        <dbReference type="Pfam" id="PF13460"/>
    </source>
</evidence>
<comment type="caution">
    <text evidence="2">The sequence shown here is derived from an EMBL/GenBank/DDBJ whole genome shotgun (WGS) entry which is preliminary data.</text>
</comment>
<gene>
    <name evidence="2" type="ORF">QBC34DRAFT_440745</name>
</gene>
<sequence>MKTLGIFPASGALGTSTSTHLLRDVPANHVVLISRHPEKTPQVHVQAGVGTRQADYSQSPAELKSAFSGIDILFLISYPSHQHKLRTELHRKAIAAADRAGVRHIFYSSLAFAGVPPTDTSVAEVMGAHLDSEAYLRELAEKDEGLSYTIVRQGLYSESTPIYTAFFDPTPNYDPKAEEWVKIHIPHHGGGPGVSWVKRDELGEANAALIARYLLDKERFERDWAGWVNGTVVFTGSKAWRLDETVEVLEGVANKRLIIIEVSVDEYVAQPEVLAVFGSEELARTWATAWEAIKKGETAAVTSDLEVVLGRKPEDFHITVAERRA</sequence>
<proteinExistence type="predicted"/>
<dbReference type="Proteomes" id="UP001321760">
    <property type="component" value="Unassembled WGS sequence"/>
</dbReference>
<dbReference type="Gene3D" id="3.40.50.720">
    <property type="entry name" value="NAD(P)-binding Rossmann-like Domain"/>
    <property type="match status" value="1"/>
</dbReference>
<dbReference type="PANTHER" id="PTHR47129">
    <property type="entry name" value="QUINONE OXIDOREDUCTASE 2"/>
    <property type="match status" value="1"/>
</dbReference>
<accession>A0AAV9GF36</accession>
<keyword evidence="3" id="KW-1185">Reference proteome</keyword>
<dbReference type="EMBL" id="MU865956">
    <property type="protein sequence ID" value="KAK4446472.1"/>
    <property type="molecule type" value="Genomic_DNA"/>
</dbReference>
<protein>
    <submittedName>
        <fullName evidence="2">Quinone oxidoreductase 2</fullName>
    </submittedName>
</protein>
<dbReference type="AlphaFoldDB" id="A0AAV9GF36"/>
<feature type="domain" description="NAD(P)-binding" evidence="1">
    <location>
        <begin position="9"/>
        <end position="158"/>
    </location>
</feature>
<reference evidence="2" key="2">
    <citation type="submission" date="2023-05" db="EMBL/GenBank/DDBJ databases">
        <authorList>
            <consortium name="Lawrence Berkeley National Laboratory"/>
            <person name="Steindorff A."/>
            <person name="Hensen N."/>
            <person name="Bonometti L."/>
            <person name="Westerberg I."/>
            <person name="Brannstrom I.O."/>
            <person name="Guillou S."/>
            <person name="Cros-Aarteil S."/>
            <person name="Calhoun S."/>
            <person name="Haridas S."/>
            <person name="Kuo A."/>
            <person name="Mondo S."/>
            <person name="Pangilinan J."/>
            <person name="Riley R."/>
            <person name="Labutti K."/>
            <person name="Andreopoulos B."/>
            <person name="Lipzen A."/>
            <person name="Chen C."/>
            <person name="Yanf M."/>
            <person name="Daum C."/>
            <person name="Ng V."/>
            <person name="Clum A."/>
            <person name="Ohm R."/>
            <person name="Martin F."/>
            <person name="Silar P."/>
            <person name="Natvig D."/>
            <person name="Lalanne C."/>
            <person name="Gautier V."/>
            <person name="Ament-Velasquez S.L."/>
            <person name="Kruys A."/>
            <person name="Hutchinson M.I."/>
            <person name="Powell A.J."/>
            <person name="Barry K."/>
            <person name="Miller A.N."/>
            <person name="Grigoriev I.V."/>
            <person name="Debuchy R."/>
            <person name="Gladieux P."/>
            <person name="Thoren M.H."/>
            <person name="Johannesson H."/>
        </authorList>
    </citation>
    <scope>NUCLEOTIDE SEQUENCE</scope>
    <source>
        <strain evidence="2">PSN243</strain>
    </source>
</reference>
<dbReference type="Pfam" id="PF13460">
    <property type="entry name" value="NAD_binding_10"/>
    <property type="match status" value="1"/>
</dbReference>
<dbReference type="SUPFAM" id="SSF51735">
    <property type="entry name" value="NAD(P)-binding Rossmann-fold domains"/>
    <property type="match status" value="1"/>
</dbReference>
<dbReference type="InterPro" id="IPR016040">
    <property type="entry name" value="NAD(P)-bd_dom"/>
</dbReference>
<organism evidence="2 3">
    <name type="scientific">Podospora aff. communis PSN243</name>
    <dbReference type="NCBI Taxonomy" id="3040156"/>
    <lineage>
        <taxon>Eukaryota</taxon>
        <taxon>Fungi</taxon>
        <taxon>Dikarya</taxon>
        <taxon>Ascomycota</taxon>
        <taxon>Pezizomycotina</taxon>
        <taxon>Sordariomycetes</taxon>
        <taxon>Sordariomycetidae</taxon>
        <taxon>Sordariales</taxon>
        <taxon>Podosporaceae</taxon>
        <taxon>Podospora</taxon>
    </lineage>
</organism>
<evidence type="ECO:0000313" key="2">
    <source>
        <dbReference type="EMBL" id="KAK4446472.1"/>
    </source>
</evidence>
<dbReference type="PANTHER" id="PTHR47129:SF1">
    <property type="entry name" value="NMRA-LIKE DOMAIN-CONTAINING PROTEIN"/>
    <property type="match status" value="1"/>
</dbReference>
<dbReference type="Gene3D" id="3.90.25.10">
    <property type="entry name" value="UDP-galactose 4-epimerase, domain 1"/>
    <property type="match status" value="1"/>
</dbReference>
<evidence type="ECO:0000313" key="3">
    <source>
        <dbReference type="Proteomes" id="UP001321760"/>
    </source>
</evidence>
<dbReference type="InterPro" id="IPR052718">
    <property type="entry name" value="NmrA-type_oxidoreductase"/>
</dbReference>
<reference evidence="2" key="1">
    <citation type="journal article" date="2023" name="Mol. Phylogenet. Evol.">
        <title>Genome-scale phylogeny and comparative genomics of the fungal order Sordariales.</title>
        <authorList>
            <person name="Hensen N."/>
            <person name="Bonometti L."/>
            <person name="Westerberg I."/>
            <person name="Brannstrom I.O."/>
            <person name="Guillou S."/>
            <person name="Cros-Aarteil S."/>
            <person name="Calhoun S."/>
            <person name="Haridas S."/>
            <person name="Kuo A."/>
            <person name="Mondo S."/>
            <person name="Pangilinan J."/>
            <person name="Riley R."/>
            <person name="LaButti K."/>
            <person name="Andreopoulos B."/>
            <person name="Lipzen A."/>
            <person name="Chen C."/>
            <person name="Yan M."/>
            <person name="Daum C."/>
            <person name="Ng V."/>
            <person name="Clum A."/>
            <person name="Steindorff A."/>
            <person name="Ohm R.A."/>
            <person name="Martin F."/>
            <person name="Silar P."/>
            <person name="Natvig D.O."/>
            <person name="Lalanne C."/>
            <person name="Gautier V."/>
            <person name="Ament-Velasquez S.L."/>
            <person name="Kruys A."/>
            <person name="Hutchinson M.I."/>
            <person name="Powell A.J."/>
            <person name="Barry K."/>
            <person name="Miller A.N."/>
            <person name="Grigoriev I.V."/>
            <person name="Debuchy R."/>
            <person name="Gladieux P."/>
            <person name="Hiltunen Thoren M."/>
            <person name="Johannesson H."/>
        </authorList>
    </citation>
    <scope>NUCLEOTIDE SEQUENCE</scope>
    <source>
        <strain evidence="2">PSN243</strain>
    </source>
</reference>
<name>A0AAV9GF36_9PEZI</name>
<dbReference type="InterPro" id="IPR036291">
    <property type="entry name" value="NAD(P)-bd_dom_sf"/>
</dbReference>